<dbReference type="Gene3D" id="1.10.443.10">
    <property type="entry name" value="Intergrase catalytic core"/>
    <property type="match status" value="1"/>
</dbReference>
<comment type="similarity">
    <text evidence="1">Belongs to the 'phage' integrase family.</text>
</comment>
<keyword evidence="7" id="KW-0614">Plasmid</keyword>
<dbReference type="RefSeq" id="WP_083041734.1">
    <property type="nucleotide sequence ID" value="NZ_CP020558.1"/>
</dbReference>
<dbReference type="GO" id="GO:0003677">
    <property type="term" value="F:DNA binding"/>
    <property type="evidence" value="ECO:0007669"/>
    <property type="project" value="UniProtKB-UniRule"/>
</dbReference>
<dbReference type="InterPro" id="IPR010998">
    <property type="entry name" value="Integrase_recombinase_N"/>
</dbReference>
<reference evidence="7 8" key="1">
    <citation type="submission" date="2017-03" db="EMBL/GenBank/DDBJ databases">
        <title>Paenibacillus larvae genome sequencing.</title>
        <authorList>
            <person name="Dingman D.W."/>
        </authorList>
    </citation>
    <scope>NUCLEOTIDE SEQUENCE [LARGE SCALE GENOMIC DNA]</scope>
    <source>
        <strain evidence="7 8">SAG 10367</strain>
        <plasmid evidence="8">pplp3</plasmid>
    </source>
</reference>
<dbReference type="AlphaFoldDB" id="A0A1V0V053"/>
<dbReference type="GO" id="GO:0015074">
    <property type="term" value="P:DNA integration"/>
    <property type="evidence" value="ECO:0007669"/>
    <property type="project" value="InterPro"/>
</dbReference>
<dbReference type="InterPro" id="IPR011010">
    <property type="entry name" value="DNA_brk_join_enz"/>
</dbReference>
<sequence length="351" mass="40386">MAIANNVVALGTKSVPDLIRLFLDQFNDGPNRRNSKTSYSYEGDIVRFFKTIINKDISQLSIKDIASVKKSDVIEYRSILFAKGYATASIKRYIDSIRSLYKFFEEDQLEYIDENNKSHHITASIFKLPAIKITDSEPYGSYTDKEVKTMIELAKDLPNGIEKSLAIELASKTAFRISAIVSLKFSDFRKEDGVWVVKTIDKGKVHEKAIHEEFFNRIFATKIDDKLFHFSSKTLERTIGQLNDQMNLDPKRNLSFHSLKKYSMKEVFLLTDKDFAATAQQGNHSSFETSYNYYLEFQNDYSNMASLLVGMEIDLSVFEKLSKEDLLQLIYSSDRDTQNKLLNSLNKKFSE</sequence>
<dbReference type="PANTHER" id="PTHR30349">
    <property type="entry name" value="PHAGE INTEGRASE-RELATED"/>
    <property type="match status" value="1"/>
</dbReference>
<dbReference type="Gene3D" id="1.10.150.130">
    <property type="match status" value="1"/>
</dbReference>
<evidence type="ECO:0000313" key="7">
    <source>
        <dbReference type="EMBL" id="ARF70753.1"/>
    </source>
</evidence>
<dbReference type="GO" id="GO:0006310">
    <property type="term" value="P:DNA recombination"/>
    <property type="evidence" value="ECO:0007669"/>
    <property type="project" value="UniProtKB-KW"/>
</dbReference>
<feature type="domain" description="Core-binding (CB)" evidence="6">
    <location>
        <begin position="13"/>
        <end position="105"/>
    </location>
</feature>
<dbReference type="PANTHER" id="PTHR30349:SF41">
    <property type="entry name" value="INTEGRASE_RECOMBINASE PROTEIN MJ0367-RELATED"/>
    <property type="match status" value="1"/>
</dbReference>
<dbReference type="Proteomes" id="UP000192727">
    <property type="component" value="Plasmid pPLP3"/>
</dbReference>
<keyword evidence="2 4" id="KW-0238">DNA-binding</keyword>
<accession>A0A1V0V053</accession>
<evidence type="ECO:0000256" key="3">
    <source>
        <dbReference type="ARBA" id="ARBA00023172"/>
    </source>
</evidence>
<evidence type="ECO:0000256" key="1">
    <source>
        <dbReference type="ARBA" id="ARBA00008857"/>
    </source>
</evidence>
<dbReference type="InterPro" id="IPR002104">
    <property type="entry name" value="Integrase_catalytic"/>
</dbReference>
<dbReference type="InterPro" id="IPR050090">
    <property type="entry name" value="Tyrosine_recombinase_XerCD"/>
</dbReference>
<evidence type="ECO:0000256" key="4">
    <source>
        <dbReference type="PROSITE-ProRule" id="PRU01248"/>
    </source>
</evidence>
<keyword evidence="3" id="KW-0233">DNA recombination</keyword>
<gene>
    <name evidence="7" type="ORF">B7C51_25105</name>
</gene>
<evidence type="ECO:0000313" key="8">
    <source>
        <dbReference type="Proteomes" id="UP000192727"/>
    </source>
</evidence>
<dbReference type="PROSITE" id="PS51898">
    <property type="entry name" value="TYR_RECOMBINASE"/>
    <property type="match status" value="1"/>
</dbReference>
<evidence type="ECO:0000256" key="2">
    <source>
        <dbReference type="ARBA" id="ARBA00023125"/>
    </source>
</evidence>
<name>A0A1V0V053_9BACL</name>
<feature type="domain" description="Tyr recombinase" evidence="5">
    <location>
        <begin position="136"/>
        <end position="309"/>
    </location>
</feature>
<dbReference type="SUPFAM" id="SSF56349">
    <property type="entry name" value="DNA breaking-rejoining enzymes"/>
    <property type="match status" value="1"/>
</dbReference>
<dbReference type="InterPro" id="IPR013762">
    <property type="entry name" value="Integrase-like_cat_sf"/>
</dbReference>
<geneLocation type="plasmid" evidence="8">
    <name>pplp3</name>
</geneLocation>
<evidence type="ECO:0000259" key="6">
    <source>
        <dbReference type="PROSITE" id="PS51900"/>
    </source>
</evidence>
<dbReference type="EMBL" id="CP020558">
    <property type="protein sequence ID" value="ARF70753.1"/>
    <property type="molecule type" value="Genomic_DNA"/>
</dbReference>
<proteinExistence type="inferred from homology"/>
<dbReference type="Pfam" id="PF00589">
    <property type="entry name" value="Phage_integrase"/>
    <property type="match status" value="1"/>
</dbReference>
<dbReference type="InterPro" id="IPR044068">
    <property type="entry name" value="CB"/>
</dbReference>
<evidence type="ECO:0000259" key="5">
    <source>
        <dbReference type="PROSITE" id="PS51898"/>
    </source>
</evidence>
<protein>
    <submittedName>
        <fullName evidence="7">Uncharacterized protein</fullName>
    </submittedName>
</protein>
<organism evidence="7 8">
    <name type="scientific">Paenibacillus larvae subsp. pulvifaciens</name>
    <dbReference type="NCBI Taxonomy" id="1477"/>
    <lineage>
        <taxon>Bacteria</taxon>
        <taxon>Bacillati</taxon>
        <taxon>Bacillota</taxon>
        <taxon>Bacilli</taxon>
        <taxon>Bacillales</taxon>
        <taxon>Paenibacillaceae</taxon>
        <taxon>Paenibacillus</taxon>
    </lineage>
</organism>
<dbReference type="PROSITE" id="PS51900">
    <property type="entry name" value="CB"/>
    <property type="match status" value="1"/>
</dbReference>